<name>A0A9D2UIM7_9BACT</name>
<proteinExistence type="inferred from homology"/>
<dbReference type="Pfam" id="PF00535">
    <property type="entry name" value="Glycos_transf_2"/>
    <property type="match status" value="1"/>
</dbReference>
<dbReference type="PANTHER" id="PTHR43179:SF12">
    <property type="entry name" value="GALACTOFURANOSYLTRANSFERASE GLFT2"/>
    <property type="match status" value="1"/>
</dbReference>
<dbReference type="PANTHER" id="PTHR43179">
    <property type="entry name" value="RHAMNOSYLTRANSFERASE WBBL"/>
    <property type="match status" value="1"/>
</dbReference>
<dbReference type="EMBL" id="DWUP01000113">
    <property type="protein sequence ID" value="HJD53117.1"/>
    <property type="molecule type" value="Genomic_DNA"/>
</dbReference>
<evidence type="ECO:0000256" key="2">
    <source>
        <dbReference type="ARBA" id="ARBA00022676"/>
    </source>
</evidence>
<accession>A0A9D2UIM7</accession>
<dbReference type="GO" id="GO:0016757">
    <property type="term" value="F:glycosyltransferase activity"/>
    <property type="evidence" value="ECO:0007669"/>
    <property type="project" value="UniProtKB-KW"/>
</dbReference>
<keyword evidence="3" id="KW-0808">Transferase</keyword>
<sequence length="340" mass="38473">MQIKTAVVILNWNGLDMLKAYLPSVVAYSQSEDCKVYVIDNASTDASVSYVEAEHPTVGVVRLDRNHGFAGGYDIGLAGIDARYYILLNSDVRVTDGWLTPLVAYMDSHPHVAACQPKILSERDHGMFEYAGACGGYIDRYGYPFCRGRIFSTIERDEGQYDSIADISWASGAALAVRSDVFRHVGGFDETFFAHMEEIDLCWRIRRAGHAISCVPSSVVYHVGGATLGQENPYKTYLNFRNNLIMLRKNLPPWHYHRIMAVRALLDGIAALQFLLTLQPSKAAAVCRARIDYWHRMKDYKRSYAMAGSIVCYRRSIVCDYYLHGRKKFSRLFMAWQSKA</sequence>
<dbReference type="CDD" id="cd04186">
    <property type="entry name" value="GT_2_like_c"/>
    <property type="match status" value="1"/>
</dbReference>
<feature type="domain" description="Glycosyltransferase 2-like" evidence="4">
    <location>
        <begin position="7"/>
        <end position="117"/>
    </location>
</feature>
<evidence type="ECO:0000313" key="5">
    <source>
        <dbReference type="EMBL" id="HJD53117.1"/>
    </source>
</evidence>
<dbReference type="AlphaFoldDB" id="A0A9D2UIM7"/>
<dbReference type="SUPFAM" id="SSF53448">
    <property type="entry name" value="Nucleotide-diphospho-sugar transferases"/>
    <property type="match status" value="1"/>
</dbReference>
<keyword evidence="2" id="KW-0328">Glycosyltransferase</keyword>
<evidence type="ECO:0000256" key="1">
    <source>
        <dbReference type="ARBA" id="ARBA00006739"/>
    </source>
</evidence>
<organism evidence="5 6">
    <name type="scientific">Candidatus Avibacteroides avistercoris</name>
    <dbReference type="NCBI Taxonomy" id="2840690"/>
    <lineage>
        <taxon>Bacteria</taxon>
        <taxon>Pseudomonadati</taxon>
        <taxon>Bacteroidota</taxon>
        <taxon>Bacteroidia</taxon>
        <taxon>Bacteroidales</taxon>
        <taxon>Bacteroidaceae</taxon>
        <taxon>Bacteroidaceae incertae sedis</taxon>
        <taxon>Candidatus Avibacteroides</taxon>
    </lineage>
</organism>
<reference evidence="5" key="1">
    <citation type="journal article" date="2021" name="PeerJ">
        <title>Extensive microbial diversity within the chicken gut microbiome revealed by metagenomics and culture.</title>
        <authorList>
            <person name="Gilroy R."/>
            <person name="Ravi A."/>
            <person name="Getino M."/>
            <person name="Pursley I."/>
            <person name="Horton D.L."/>
            <person name="Alikhan N.F."/>
            <person name="Baker D."/>
            <person name="Gharbi K."/>
            <person name="Hall N."/>
            <person name="Watson M."/>
            <person name="Adriaenssens E.M."/>
            <person name="Foster-Nyarko E."/>
            <person name="Jarju S."/>
            <person name="Secka A."/>
            <person name="Antonio M."/>
            <person name="Oren A."/>
            <person name="Chaudhuri R.R."/>
            <person name="La Ragione R."/>
            <person name="Hildebrand F."/>
            <person name="Pallen M.J."/>
        </authorList>
    </citation>
    <scope>NUCLEOTIDE SEQUENCE</scope>
    <source>
        <strain evidence="5">MalCec1-1739</strain>
    </source>
</reference>
<comment type="similarity">
    <text evidence="1">Belongs to the glycosyltransferase 2 family.</text>
</comment>
<dbReference type="InterPro" id="IPR029044">
    <property type="entry name" value="Nucleotide-diphossugar_trans"/>
</dbReference>
<evidence type="ECO:0000259" key="4">
    <source>
        <dbReference type="Pfam" id="PF00535"/>
    </source>
</evidence>
<reference evidence="5" key="2">
    <citation type="submission" date="2021-04" db="EMBL/GenBank/DDBJ databases">
        <authorList>
            <person name="Gilroy R."/>
        </authorList>
    </citation>
    <scope>NUCLEOTIDE SEQUENCE</scope>
    <source>
        <strain evidence="5">MalCec1-1739</strain>
    </source>
</reference>
<comment type="caution">
    <text evidence="5">The sequence shown here is derived from an EMBL/GenBank/DDBJ whole genome shotgun (WGS) entry which is preliminary data.</text>
</comment>
<dbReference type="InterPro" id="IPR001173">
    <property type="entry name" value="Glyco_trans_2-like"/>
</dbReference>
<gene>
    <name evidence="5" type="ORF">IAA93_05280</name>
</gene>
<protein>
    <submittedName>
        <fullName evidence="5">Glycosyltransferase family 2 protein</fullName>
    </submittedName>
</protein>
<evidence type="ECO:0000256" key="3">
    <source>
        <dbReference type="ARBA" id="ARBA00022679"/>
    </source>
</evidence>
<dbReference type="Proteomes" id="UP000787625">
    <property type="component" value="Unassembled WGS sequence"/>
</dbReference>
<dbReference type="Gene3D" id="3.90.550.10">
    <property type="entry name" value="Spore Coat Polysaccharide Biosynthesis Protein SpsA, Chain A"/>
    <property type="match status" value="1"/>
</dbReference>
<evidence type="ECO:0000313" key="6">
    <source>
        <dbReference type="Proteomes" id="UP000787625"/>
    </source>
</evidence>